<comment type="catalytic activity">
    <reaction evidence="2">
        <text>oxidized coenzyme F420-(gamma-L-Glu)(n) + a quinol + H(+) = reduced coenzyme F420-(gamma-L-Glu)(n) + a quinone</text>
        <dbReference type="Rhea" id="RHEA:39663"/>
        <dbReference type="Rhea" id="RHEA-COMP:12939"/>
        <dbReference type="Rhea" id="RHEA-COMP:14378"/>
        <dbReference type="ChEBI" id="CHEBI:15378"/>
        <dbReference type="ChEBI" id="CHEBI:24646"/>
        <dbReference type="ChEBI" id="CHEBI:132124"/>
        <dbReference type="ChEBI" id="CHEBI:133980"/>
        <dbReference type="ChEBI" id="CHEBI:139511"/>
    </reaction>
</comment>
<dbReference type="PANTHER" id="PTHR39428">
    <property type="entry name" value="F420H(2)-DEPENDENT QUINONE REDUCTASE RV1261C"/>
    <property type="match status" value="1"/>
</dbReference>
<dbReference type="SUPFAM" id="SSF55961">
    <property type="entry name" value="Bet v1-like"/>
    <property type="match status" value="1"/>
</dbReference>
<dbReference type="InterPro" id="IPR004378">
    <property type="entry name" value="F420H2_quin_Rdtase"/>
</dbReference>
<reference evidence="3 4" key="1">
    <citation type="submission" date="2018-07" db="EMBL/GenBank/DDBJ databases">
        <title>Genomic Encyclopedia of Type Strains, Phase IV (KMG-IV): sequencing the most valuable type-strain genomes for metagenomic binning, comparative biology and taxonomic classification.</title>
        <authorList>
            <person name="Goeker M."/>
        </authorList>
    </citation>
    <scope>NUCLEOTIDE SEQUENCE [LARGE SCALE GENOMIC DNA]</scope>
    <source>
        <strain evidence="3 4">DSM 44290</strain>
    </source>
</reference>
<dbReference type="Pfam" id="PF04075">
    <property type="entry name" value="F420H2_quin_red"/>
    <property type="match status" value="1"/>
</dbReference>
<evidence type="ECO:0000313" key="4">
    <source>
        <dbReference type="Proteomes" id="UP000254869"/>
    </source>
</evidence>
<keyword evidence="4" id="KW-1185">Reference proteome</keyword>
<dbReference type="STRING" id="1210086.GCA_001613105_03367"/>
<accession>A0A370I0R9</accession>
<comment type="similarity">
    <text evidence="1">Belongs to the F420H(2)-dependent quinone reductase family.</text>
</comment>
<evidence type="ECO:0000256" key="1">
    <source>
        <dbReference type="ARBA" id="ARBA00008710"/>
    </source>
</evidence>
<dbReference type="Gene3D" id="2.30.110.10">
    <property type="entry name" value="Electron Transport, Fmn-binding Protein, Chain A"/>
    <property type="match status" value="1"/>
</dbReference>
<dbReference type="EMBL" id="QQBC01000009">
    <property type="protein sequence ID" value="RDI64170.1"/>
    <property type="molecule type" value="Genomic_DNA"/>
</dbReference>
<dbReference type="Gene3D" id="3.30.530.20">
    <property type="match status" value="1"/>
</dbReference>
<dbReference type="InterPro" id="IPR019587">
    <property type="entry name" value="Polyketide_cyclase/dehydratase"/>
</dbReference>
<dbReference type="CDD" id="cd07821">
    <property type="entry name" value="PYR_PYL_RCAR_like"/>
    <property type="match status" value="1"/>
</dbReference>
<dbReference type="PANTHER" id="PTHR39428:SF3">
    <property type="entry name" value="DEAZAFLAVIN-DEPENDENT NITROREDUCTASE"/>
    <property type="match status" value="1"/>
</dbReference>
<dbReference type="InterPro" id="IPR012349">
    <property type="entry name" value="Split_barrel_FMN-bd"/>
</dbReference>
<dbReference type="NCBIfam" id="TIGR00026">
    <property type="entry name" value="hi_GC_TIGR00026"/>
    <property type="match status" value="1"/>
</dbReference>
<evidence type="ECO:0000256" key="2">
    <source>
        <dbReference type="ARBA" id="ARBA00049106"/>
    </source>
</evidence>
<evidence type="ECO:0000313" key="3">
    <source>
        <dbReference type="EMBL" id="RDI64170.1"/>
    </source>
</evidence>
<name>A0A370I0R9_9NOCA</name>
<dbReference type="InterPro" id="IPR023393">
    <property type="entry name" value="START-like_dom_sf"/>
</dbReference>
<gene>
    <name evidence="3" type="ORF">DFR76_109513</name>
</gene>
<dbReference type="GO" id="GO:0005886">
    <property type="term" value="C:plasma membrane"/>
    <property type="evidence" value="ECO:0007669"/>
    <property type="project" value="TreeGrafter"/>
</dbReference>
<dbReference type="Pfam" id="PF10604">
    <property type="entry name" value="Polyketide_cyc2"/>
    <property type="match status" value="1"/>
</dbReference>
<dbReference type="GO" id="GO:0016491">
    <property type="term" value="F:oxidoreductase activity"/>
    <property type="evidence" value="ECO:0007669"/>
    <property type="project" value="InterPro"/>
</dbReference>
<dbReference type="AlphaFoldDB" id="A0A370I0R9"/>
<proteinExistence type="inferred from homology"/>
<comment type="caution">
    <text evidence="3">The sequence shown here is derived from an EMBL/GenBank/DDBJ whole genome shotgun (WGS) entry which is preliminary data.</text>
</comment>
<dbReference type="GO" id="GO:0070967">
    <property type="term" value="F:coenzyme F420 binding"/>
    <property type="evidence" value="ECO:0007669"/>
    <property type="project" value="TreeGrafter"/>
</dbReference>
<dbReference type="Proteomes" id="UP000254869">
    <property type="component" value="Unassembled WGS sequence"/>
</dbReference>
<organism evidence="3 4">
    <name type="scientific">Nocardia pseudobrasiliensis</name>
    <dbReference type="NCBI Taxonomy" id="45979"/>
    <lineage>
        <taxon>Bacteria</taxon>
        <taxon>Bacillati</taxon>
        <taxon>Actinomycetota</taxon>
        <taxon>Actinomycetes</taxon>
        <taxon>Mycobacteriales</taxon>
        <taxon>Nocardiaceae</taxon>
        <taxon>Nocardia</taxon>
    </lineage>
</organism>
<protein>
    <submittedName>
        <fullName evidence="3">Deazaflavin-dependent oxidoreductase (Nitroreductase family)</fullName>
    </submittedName>
</protein>
<sequence length="311" mass="34576">MLTLTVERVIAAPPEQVFDWFADSENFAASRAVVRHKLVEPAVDLPYGVGSVRTVTWLFGSYTERITVRDAPKKIGWLAEKGIPGVRHLGAELTFTPVPEGTRVVLTSAVEVTIPFAVELLTRRLGLPMLAAGYRDVLRTADIALTSPRKTPRLGRPNWLTKPRNYIFDQLLILIRTIHHSILKASGGRVGSTLFGMPVIEVHVTGRATGARRTVLLWDPIMDGERVILVASKEGDDRNPEWYRNLRANPTVEVTMNGVTESWVARTANANEKAELWPKIVKAYHGFAVCQTRTAREIPVVICERPTNSVT</sequence>